<dbReference type="Proteomes" id="UP000235672">
    <property type="component" value="Unassembled WGS sequence"/>
</dbReference>
<dbReference type="EMBL" id="KZ613486">
    <property type="protein sequence ID" value="PMD20118.1"/>
    <property type="molecule type" value="Genomic_DNA"/>
</dbReference>
<dbReference type="OrthoDB" id="3561364at2759"/>
<gene>
    <name evidence="1" type="ORF">NA56DRAFT_704923</name>
</gene>
<reference evidence="1 2" key="1">
    <citation type="submission" date="2016-05" db="EMBL/GenBank/DDBJ databases">
        <title>A degradative enzymes factory behind the ericoid mycorrhizal symbiosis.</title>
        <authorList>
            <consortium name="DOE Joint Genome Institute"/>
            <person name="Martino E."/>
            <person name="Morin E."/>
            <person name="Grelet G."/>
            <person name="Kuo A."/>
            <person name="Kohler A."/>
            <person name="Daghino S."/>
            <person name="Barry K."/>
            <person name="Choi C."/>
            <person name="Cichocki N."/>
            <person name="Clum A."/>
            <person name="Copeland A."/>
            <person name="Hainaut M."/>
            <person name="Haridas S."/>
            <person name="Labutti K."/>
            <person name="Lindquist E."/>
            <person name="Lipzen A."/>
            <person name="Khouja H.-R."/>
            <person name="Murat C."/>
            <person name="Ohm R."/>
            <person name="Olson A."/>
            <person name="Spatafora J."/>
            <person name="Veneault-Fourrey C."/>
            <person name="Henrissat B."/>
            <person name="Grigoriev I."/>
            <person name="Martin F."/>
            <person name="Perotto S."/>
        </authorList>
    </citation>
    <scope>NUCLEOTIDE SEQUENCE [LARGE SCALE GENOMIC DNA]</scope>
    <source>
        <strain evidence="1 2">UAMH 7357</strain>
    </source>
</reference>
<organism evidence="1 2">
    <name type="scientific">Hyaloscypha hepaticicola</name>
    <dbReference type="NCBI Taxonomy" id="2082293"/>
    <lineage>
        <taxon>Eukaryota</taxon>
        <taxon>Fungi</taxon>
        <taxon>Dikarya</taxon>
        <taxon>Ascomycota</taxon>
        <taxon>Pezizomycotina</taxon>
        <taxon>Leotiomycetes</taxon>
        <taxon>Helotiales</taxon>
        <taxon>Hyaloscyphaceae</taxon>
        <taxon>Hyaloscypha</taxon>
    </lineage>
</organism>
<keyword evidence="2" id="KW-1185">Reference proteome</keyword>
<proteinExistence type="predicted"/>
<name>A0A2J6Q1H4_9HELO</name>
<dbReference type="AlphaFoldDB" id="A0A2J6Q1H4"/>
<protein>
    <submittedName>
        <fullName evidence="1">Uncharacterized protein</fullName>
    </submittedName>
</protein>
<evidence type="ECO:0000313" key="1">
    <source>
        <dbReference type="EMBL" id="PMD20118.1"/>
    </source>
</evidence>
<evidence type="ECO:0000313" key="2">
    <source>
        <dbReference type="Proteomes" id="UP000235672"/>
    </source>
</evidence>
<sequence>MSSPILTLPLELRQQVFSSLVVSPHTINVSLATISDCRTPIEKISRTCKQLYQEIKAWSSFASNSSFIQIPPFTFITPSTTIKFHVTHGKSFINLSKTPGSFSEVAIFKLWRDIMVELNTSEMETIDREIRDQFDLGDKRILRVMEGVYKDIVDPVWAEDVCIYGGNAYSIITTGFWGRKFCKWEGSAKFEAVNSTSLVVSRSRTGHILALHTNNLPFL</sequence>
<accession>A0A2J6Q1H4</accession>